<name>A0A3P3XNW2_9SPIR</name>
<dbReference type="AlphaFoldDB" id="A0A3P3XNW2"/>
<evidence type="ECO:0000313" key="1">
    <source>
        <dbReference type="EMBL" id="SLM17978.1"/>
    </source>
</evidence>
<keyword evidence="1" id="KW-0413">Isomerase</keyword>
<protein>
    <submittedName>
        <fullName evidence="1">Sugar phosphate isomerase/epimerase</fullName>
    </submittedName>
</protein>
<gene>
    <name evidence="1" type="ORF">SPIRO4BDMA_40550</name>
</gene>
<dbReference type="InterPro" id="IPR036237">
    <property type="entry name" value="Xyl_isomerase-like_sf"/>
</dbReference>
<proteinExistence type="predicted"/>
<dbReference type="Gene3D" id="3.20.20.150">
    <property type="entry name" value="Divalent-metal-dependent TIM barrel enzymes"/>
    <property type="match status" value="1"/>
</dbReference>
<dbReference type="SUPFAM" id="SSF51658">
    <property type="entry name" value="Xylose isomerase-like"/>
    <property type="match status" value="1"/>
</dbReference>
<sequence>MNEAEQCGITLSYGIGLTADHDVSSLNEETRRQGIDFMRTMIESVGHAGGGMISGTIHSAWPRMLPKGATDKRPFLEQSKKSMREMAKIAKNNNVMLNVEVVNRF</sequence>
<dbReference type="EMBL" id="FWDO01000004">
    <property type="protein sequence ID" value="SLM17978.1"/>
    <property type="molecule type" value="Genomic_DNA"/>
</dbReference>
<reference evidence="1" key="1">
    <citation type="submission" date="2017-02" db="EMBL/GenBank/DDBJ databases">
        <authorList>
            <person name="Regsiter A."/>
            <person name="William W."/>
        </authorList>
    </citation>
    <scope>NUCLEOTIDE SEQUENCE</scope>
    <source>
        <strain evidence="1">BdmA 4</strain>
    </source>
</reference>
<organism evidence="1">
    <name type="scientific">uncultured spirochete</name>
    <dbReference type="NCBI Taxonomy" id="156406"/>
    <lineage>
        <taxon>Bacteria</taxon>
        <taxon>Pseudomonadati</taxon>
        <taxon>Spirochaetota</taxon>
        <taxon>Spirochaetia</taxon>
        <taxon>Spirochaetales</taxon>
        <taxon>environmental samples</taxon>
    </lineage>
</organism>
<dbReference type="GO" id="GO:0016853">
    <property type="term" value="F:isomerase activity"/>
    <property type="evidence" value="ECO:0007669"/>
    <property type="project" value="UniProtKB-KW"/>
</dbReference>
<accession>A0A3P3XNW2</accession>